<dbReference type="GO" id="GO:0035101">
    <property type="term" value="C:FACT complex"/>
    <property type="evidence" value="ECO:0007669"/>
    <property type="project" value="UniProtKB-UniRule"/>
</dbReference>
<evidence type="ECO:0000313" key="4">
    <source>
        <dbReference type="Proteomes" id="UP001415857"/>
    </source>
</evidence>
<comment type="subunit">
    <text evidence="1">Component of the FACT complex.</text>
</comment>
<evidence type="ECO:0000259" key="2">
    <source>
        <dbReference type="SMART" id="SM01285"/>
    </source>
</evidence>
<dbReference type="AlphaFoldDB" id="A0AAP0S5G8"/>
<dbReference type="GO" id="GO:0006260">
    <property type="term" value="P:DNA replication"/>
    <property type="evidence" value="ECO:0007669"/>
    <property type="project" value="UniProtKB-KW"/>
</dbReference>
<keyword evidence="1" id="KW-0234">DNA repair</keyword>
<keyword evidence="1" id="KW-0539">Nucleus</keyword>
<dbReference type="Gene3D" id="3.40.350.10">
    <property type="entry name" value="Creatinase/prolidase N-terminal domain"/>
    <property type="match status" value="1"/>
</dbReference>
<dbReference type="InterPro" id="IPR040258">
    <property type="entry name" value="Spt16"/>
</dbReference>
<dbReference type="PANTHER" id="PTHR13980">
    <property type="entry name" value="CDC68 RELATED"/>
    <property type="match status" value="1"/>
</dbReference>
<dbReference type="SMART" id="SM01285">
    <property type="entry name" value="FACT-Spt16_Nlob"/>
    <property type="match status" value="1"/>
</dbReference>
<evidence type="ECO:0000313" key="3">
    <source>
        <dbReference type="EMBL" id="KAK9291303.1"/>
    </source>
</evidence>
<gene>
    <name evidence="3" type="ORF">L1049_019248</name>
</gene>
<dbReference type="InterPro" id="IPR029149">
    <property type="entry name" value="Creatin/AminoP/Spt16_N"/>
</dbReference>
<keyword evidence="1" id="KW-0805">Transcription regulation</keyword>
<dbReference type="EMBL" id="JBBPBK010000001">
    <property type="protein sequence ID" value="KAK9291303.1"/>
    <property type="molecule type" value="Genomic_DNA"/>
</dbReference>
<comment type="function">
    <text evidence="1">Component of the FACT complex, a general chromatin factor that acts to reorganize nucleosomes. The FACT complex is involved in multiple processes that require DNA as a template such as mRNA elongation, DNA replication and DNA repair. During transcription elongation the FACT complex acts as a histone chaperone that both destabilizes and restores nucleosomal structure. It facilitates the passage of RNA polymerase II and transcription by promoting the dissociation of one histone H2A-H2B dimer from the nucleosome, then subsequently promotes the reestablishment of the nucleosome following the passage of RNA polymerase II.</text>
</comment>
<dbReference type="Pfam" id="PF14826">
    <property type="entry name" value="FACT-Spt16_Nlob"/>
    <property type="match status" value="1"/>
</dbReference>
<dbReference type="GO" id="GO:0006368">
    <property type="term" value="P:transcription elongation by RNA polymerase II"/>
    <property type="evidence" value="ECO:0007669"/>
    <property type="project" value="TreeGrafter"/>
</dbReference>
<comment type="caution">
    <text evidence="3">The sequence shown here is derived from an EMBL/GenBank/DDBJ whole genome shotgun (WGS) entry which is preliminary data.</text>
</comment>
<proteinExistence type="inferred from homology"/>
<dbReference type="PANTHER" id="PTHR13980:SF18">
    <property type="entry name" value="FACT COMPLEX SUBUNIT SPT16"/>
    <property type="match status" value="1"/>
</dbReference>
<dbReference type="Proteomes" id="UP001415857">
    <property type="component" value="Unassembled WGS sequence"/>
</dbReference>
<keyword evidence="4" id="KW-1185">Reference proteome</keyword>
<keyword evidence="1" id="KW-0804">Transcription</keyword>
<evidence type="ECO:0000256" key="1">
    <source>
        <dbReference type="RuleBase" id="RU367052"/>
    </source>
</evidence>
<name>A0AAP0S5G8_LIQFO</name>
<keyword evidence="1" id="KW-0158">Chromosome</keyword>
<accession>A0AAP0S5G8</accession>
<dbReference type="GO" id="GO:0031491">
    <property type="term" value="F:nucleosome binding"/>
    <property type="evidence" value="ECO:0007669"/>
    <property type="project" value="TreeGrafter"/>
</dbReference>
<comment type="similarity">
    <text evidence="1">Belongs to the peptidase M24 family. SPT16 subfamily.</text>
</comment>
<keyword evidence="1" id="KW-0235">DNA replication</keyword>
<feature type="domain" description="FACT complex subunit SPT16 N-terminal lobe" evidence="2">
    <location>
        <begin position="85"/>
        <end position="215"/>
    </location>
</feature>
<dbReference type="InterPro" id="IPR029148">
    <property type="entry name" value="FACT-SPT16_Nlobe"/>
</dbReference>
<sequence>MKILPNFISRGPFICREDTDTMGALSSSTEEVSAQQREVETLPASTGELPTILQKAFDRISTEHRNANGQASNGKAPGAGSAYTIDLVNFKDLQYLKSSALNIWLLGYEFPEIILVFMKQQIHFLCSQKKASLLEVVKRSAQEAVGVDVVIHVKAESDDGTALMDVIFRAVHAQTKDAPVVGHIAREAPEGNLLGTWAEKLKNSNFQLSNITKWLSNLFAVKDSGELQI</sequence>
<reference evidence="3 4" key="1">
    <citation type="journal article" date="2024" name="Plant J.">
        <title>Genome sequences and population genomics reveal climatic adaptation and genomic divergence between two closely related sweetgum species.</title>
        <authorList>
            <person name="Xu W.Q."/>
            <person name="Ren C.Q."/>
            <person name="Zhang X.Y."/>
            <person name="Comes H.P."/>
            <person name="Liu X.H."/>
            <person name="Li Y.G."/>
            <person name="Kettle C.J."/>
            <person name="Jalonen R."/>
            <person name="Gaisberger H."/>
            <person name="Ma Y.Z."/>
            <person name="Qiu Y.X."/>
        </authorList>
    </citation>
    <scope>NUCLEOTIDE SEQUENCE [LARGE SCALE GENOMIC DNA]</scope>
    <source>
        <strain evidence="3">Hangzhou</strain>
    </source>
</reference>
<keyword evidence="1" id="KW-0227">DNA damage</keyword>
<protein>
    <recommendedName>
        <fullName evidence="1">FACT complex subunit</fullName>
    </recommendedName>
</protein>
<organism evidence="3 4">
    <name type="scientific">Liquidambar formosana</name>
    <name type="common">Formosan gum</name>
    <dbReference type="NCBI Taxonomy" id="63359"/>
    <lineage>
        <taxon>Eukaryota</taxon>
        <taxon>Viridiplantae</taxon>
        <taxon>Streptophyta</taxon>
        <taxon>Embryophyta</taxon>
        <taxon>Tracheophyta</taxon>
        <taxon>Spermatophyta</taxon>
        <taxon>Magnoliopsida</taxon>
        <taxon>eudicotyledons</taxon>
        <taxon>Gunneridae</taxon>
        <taxon>Pentapetalae</taxon>
        <taxon>Saxifragales</taxon>
        <taxon>Altingiaceae</taxon>
        <taxon>Liquidambar</taxon>
    </lineage>
</organism>
<comment type="subcellular location">
    <subcellularLocation>
        <location evidence="1">Nucleus</location>
    </subcellularLocation>
    <subcellularLocation>
        <location evidence="1">Chromosome</location>
    </subcellularLocation>
</comment>
<dbReference type="GO" id="GO:0006281">
    <property type="term" value="P:DNA repair"/>
    <property type="evidence" value="ECO:0007669"/>
    <property type="project" value="UniProtKB-UniRule"/>
</dbReference>